<feature type="transmembrane region" description="Helical" evidence="8">
    <location>
        <begin position="210"/>
        <end position="232"/>
    </location>
</feature>
<dbReference type="GO" id="GO:0005886">
    <property type="term" value="C:plasma membrane"/>
    <property type="evidence" value="ECO:0007669"/>
    <property type="project" value="UniProtKB-SubCell"/>
</dbReference>
<dbReference type="PANTHER" id="PTHR36838:SF1">
    <property type="entry name" value="SLR1864 PROTEIN"/>
    <property type="match status" value="1"/>
</dbReference>
<keyword evidence="7 8" id="KW-0472">Membrane</keyword>
<keyword evidence="3" id="KW-0813">Transport</keyword>
<keyword evidence="4" id="KW-1003">Cell membrane</keyword>
<evidence type="ECO:0008006" key="11">
    <source>
        <dbReference type="Google" id="ProtNLM"/>
    </source>
</evidence>
<evidence type="ECO:0000313" key="9">
    <source>
        <dbReference type="EMBL" id="KRM89873.1"/>
    </source>
</evidence>
<feature type="transmembrane region" description="Helical" evidence="8">
    <location>
        <begin position="173"/>
        <end position="198"/>
    </location>
</feature>
<accession>A0A0R2CDP8</accession>
<dbReference type="AlphaFoldDB" id="A0A0R2CDP8"/>
<feature type="transmembrane region" description="Helical" evidence="8">
    <location>
        <begin position="102"/>
        <end position="125"/>
    </location>
</feature>
<comment type="caution">
    <text evidence="9">The sequence shown here is derived from an EMBL/GenBank/DDBJ whole genome shotgun (WGS) entry which is preliminary data.</text>
</comment>
<feature type="transmembrane region" description="Helical" evidence="8">
    <location>
        <begin position="131"/>
        <end position="152"/>
    </location>
</feature>
<feature type="transmembrane region" description="Helical" evidence="8">
    <location>
        <begin position="309"/>
        <end position="330"/>
    </location>
</feature>
<dbReference type="GO" id="GO:0055085">
    <property type="term" value="P:transmembrane transport"/>
    <property type="evidence" value="ECO:0007669"/>
    <property type="project" value="InterPro"/>
</dbReference>
<evidence type="ECO:0000256" key="1">
    <source>
        <dbReference type="ARBA" id="ARBA00004651"/>
    </source>
</evidence>
<evidence type="ECO:0000256" key="2">
    <source>
        <dbReference type="ARBA" id="ARBA00010145"/>
    </source>
</evidence>
<feature type="transmembrane region" description="Helical" evidence="8">
    <location>
        <begin position="244"/>
        <end position="265"/>
    </location>
</feature>
<comment type="subcellular location">
    <subcellularLocation>
        <location evidence="1">Cell membrane</location>
        <topology evidence="1">Multi-pass membrane protein</topology>
    </subcellularLocation>
</comment>
<dbReference type="PATRIC" id="fig|1423745.4.peg.297"/>
<evidence type="ECO:0000256" key="5">
    <source>
        <dbReference type="ARBA" id="ARBA00022692"/>
    </source>
</evidence>
<evidence type="ECO:0000256" key="8">
    <source>
        <dbReference type="SAM" id="Phobius"/>
    </source>
</evidence>
<name>A0A0R2CDP8_9LACO</name>
<evidence type="ECO:0000256" key="7">
    <source>
        <dbReference type="ARBA" id="ARBA00023136"/>
    </source>
</evidence>
<gene>
    <name evidence="9" type="ORF">FC87_GL000288</name>
</gene>
<keyword evidence="5 8" id="KW-0812">Transmembrane</keyword>
<dbReference type="Gene3D" id="1.20.1530.20">
    <property type="match status" value="1"/>
</dbReference>
<organism evidence="9 10">
    <name type="scientific">Fructilactobacillus florum DSM 22689 = JCM 16035</name>
    <dbReference type="NCBI Taxonomy" id="1423745"/>
    <lineage>
        <taxon>Bacteria</taxon>
        <taxon>Bacillati</taxon>
        <taxon>Bacillota</taxon>
        <taxon>Bacilli</taxon>
        <taxon>Lactobacillales</taxon>
        <taxon>Lactobacillaceae</taxon>
        <taxon>Fructilactobacillus</taxon>
    </lineage>
</organism>
<dbReference type="Pfam" id="PF03547">
    <property type="entry name" value="Mem_trans"/>
    <property type="match status" value="1"/>
</dbReference>
<comment type="similarity">
    <text evidence="2">Belongs to the auxin efflux carrier (TC 2.A.69) family.</text>
</comment>
<dbReference type="InterPro" id="IPR038770">
    <property type="entry name" value="Na+/solute_symporter_sf"/>
</dbReference>
<evidence type="ECO:0000256" key="4">
    <source>
        <dbReference type="ARBA" id="ARBA00022475"/>
    </source>
</evidence>
<dbReference type="PANTHER" id="PTHR36838">
    <property type="entry name" value="AUXIN EFFLUX CARRIER FAMILY PROTEIN"/>
    <property type="match status" value="1"/>
</dbReference>
<evidence type="ECO:0000256" key="6">
    <source>
        <dbReference type="ARBA" id="ARBA00022989"/>
    </source>
</evidence>
<feature type="transmembrane region" description="Helical" evidence="8">
    <location>
        <begin position="72"/>
        <end position="90"/>
    </location>
</feature>
<feature type="transmembrane region" description="Helical" evidence="8">
    <location>
        <begin position="37"/>
        <end position="60"/>
    </location>
</feature>
<sequence>MMTAFLTSLSSVGEIVLVIALGYWLRKSGKLDDKFKGSISFIIMNIALPVSIFMSVVSHLNRDKLLSLSSGLFYVFISFVLGYVVALIFVKIFKIRKGRRGTFINMFVNANTIFIGMPLNIALFGDQGLPYFLLYYLINTISTWAVGIFFISADDPTKDKISASGAKFNWKKLLPAPLIGFIVALVWLVLGLPITFIVQPAAFPMLGNTFTMVGGLVTPLSLIYIGIILADAGLQSIHFDRDSVLALAGRFVIAPAIMIVVLLTAKHTVGTVPTPELNTFVIQAAAPGLAVLPILVGQSHGDVDYATNLVVTSTVLFVIVVPILMEILAFL</sequence>
<dbReference type="STRING" id="1423745.GCA_001311215_01515"/>
<evidence type="ECO:0000256" key="3">
    <source>
        <dbReference type="ARBA" id="ARBA00022448"/>
    </source>
</evidence>
<feature type="transmembrane region" description="Helical" evidence="8">
    <location>
        <begin position="6"/>
        <end position="25"/>
    </location>
</feature>
<dbReference type="InterPro" id="IPR004776">
    <property type="entry name" value="Mem_transp_PIN-like"/>
</dbReference>
<dbReference type="Proteomes" id="UP000051586">
    <property type="component" value="Unassembled WGS sequence"/>
</dbReference>
<feature type="transmembrane region" description="Helical" evidence="8">
    <location>
        <begin position="277"/>
        <end position="297"/>
    </location>
</feature>
<proteinExistence type="inferred from homology"/>
<evidence type="ECO:0000313" key="10">
    <source>
        <dbReference type="Proteomes" id="UP000051586"/>
    </source>
</evidence>
<reference evidence="9 10" key="1">
    <citation type="journal article" date="2015" name="Genome Announc.">
        <title>Expanding the biotechnology potential of lactobacilli through comparative genomics of 213 strains and associated genera.</title>
        <authorList>
            <person name="Sun Z."/>
            <person name="Harris H.M."/>
            <person name="McCann A."/>
            <person name="Guo C."/>
            <person name="Argimon S."/>
            <person name="Zhang W."/>
            <person name="Yang X."/>
            <person name="Jeffery I.B."/>
            <person name="Cooney J.C."/>
            <person name="Kagawa T.F."/>
            <person name="Liu W."/>
            <person name="Song Y."/>
            <person name="Salvetti E."/>
            <person name="Wrobel A."/>
            <person name="Rasinkangas P."/>
            <person name="Parkhill J."/>
            <person name="Rea M.C."/>
            <person name="O'Sullivan O."/>
            <person name="Ritari J."/>
            <person name="Douillard F.P."/>
            <person name="Paul Ross R."/>
            <person name="Yang R."/>
            <person name="Briner A.E."/>
            <person name="Felis G.E."/>
            <person name="de Vos W.M."/>
            <person name="Barrangou R."/>
            <person name="Klaenhammer T.R."/>
            <person name="Caufield P.W."/>
            <person name="Cui Y."/>
            <person name="Zhang H."/>
            <person name="O'Toole P.W."/>
        </authorList>
    </citation>
    <scope>NUCLEOTIDE SEQUENCE [LARGE SCALE GENOMIC DNA]</scope>
    <source>
        <strain evidence="9 10">DSM 22689</strain>
    </source>
</reference>
<protein>
    <recommendedName>
        <fullName evidence="11">Malate permease</fullName>
    </recommendedName>
</protein>
<keyword evidence="6 8" id="KW-1133">Transmembrane helix</keyword>
<dbReference type="EMBL" id="AYZI01000011">
    <property type="protein sequence ID" value="KRM89873.1"/>
    <property type="molecule type" value="Genomic_DNA"/>
</dbReference>